<gene>
    <name evidence="2" type="ORF">GCM10009762_23140</name>
</gene>
<keyword evidence="1" id="KW-0812">Transmembrane</keyword>
<proteinExistence type="predicted"/>
<evidence type="ECO:0000313" key="3">
    <source>
        <dbReference type="Proteomes" id="UP001501288"/>
    </source>
</evidence>
<keyword evidence="1" id="KW-1133">Transmembrane helix</keyword>
<evidence type="ECO:0000256" key="1">
    <source>
        <dbReference type="SAM" id="Phobius"/>
    </source>
</evidence>
<reference evidence="2 3" key="1">
    <citation type="journal article" date="2019" name="Int. J. Syst. Evol. Microbiol.">
        <title>The Global Catalogue of Microorganisms (GCM) 10K type strain sequencing project: providing services to taxonomists for standard genome sequencing and annotation.</title>
        <authorList>
            <consortium name="The Broad Institute Genomics Platform"/>
            <consortium name="The Broad Institute Genome Sequencing Center for Infectious Disease"/>
            <person name="Wu L."/>
            <person name="Ma J."/>
        </authorList>
    </citation>
    <scope>NUCLEOTIDE SEQUENCE [LARGE SCALE GENOMIC DNA]</scope>
    <source>
        <strain evidence="2 3">JCM 14588</strain>
    </source>
</reference>
<organism evidence="2 3">
    <name type="scientific">Dermacoccus barathri</name>
    <dbReference type="NCBI Taxonomy" id="322601"/>
    <lineage>
        <taxon>Bacteria</taxon>
        <taxon>Bacillati</taxon>
        <taxon>Actinomycetota</taxon>
        <taxon>Actinomycetes</taxon>
        <taxon>Micrococcales</taxon>
        <taxon>Dermacoccaceae</taxon>
        <taxon>Dermacoccus</taxon>
    </lineage>
</organism>
<feature type="transmembrane region" description="Helical" evidence="1">
    <location>
        <begin position="30"/>
        <end position="55"/>
    </location>
</feature>
<dbReference type="RefSeq" id="WP_346030679.1">
    <property type="nucleotide sequence ID" value="NZ_BAAANV010000049.1"/>
</dbReference>
<dbReference type="Proteomes" id="UP001501288">
    <property type="component" value="Unassembled WGS sequence"/>
</dbReference>
<accession>A0ABN2C289</accession>
<protein>
    <submittedName>
        <fullName evidence="2">Uncharacterized protein</fullName>
    </submittedName>
</protein>
<comment type="caution">
    <text evidence="2">The sequence shown here is derived from an EMBL/GenBank/DDBJ whole genome shotgun (WGS) entry which is preliminary data.</text>
</comment>
<evidence type="ECO:0000313" key="2">
    <source>
        <dbReference type="EMBL" id="GAA1549436.1"/>
    </source>
</evidence>
<dbReference type="EMBL" id="BAAANV010000049">
    <property type="protein sequence ID" value="GAA1549436.1"/>
    <property type="molecule type" value="Genomic_DNA"/>
</dbReference>
<keyword evidence="1" id="KW-0472">Membrane</keyword>
<name>A0ABN2C289_9MICO</name>
<sequence length="63" mass="6493">MKNIIIGLALILGGLAVIFSTANSSLGDGMLTWVLFIGGILVAVIGLFVGIRGAVHAGKRETR</sequence>
<keyword evidence="3" id="KW-1185">Reference proteome</keyword>